<feature type="domain" description="Pyruvate kinase barrel" evidence="15">
    <location>
        <begin position="1"/>
        <end position="325"/>
    </location>
</feature>
<dbReference type="PRINTS" id="PR01050">
    <property type="entry name" value="PYRUVTKNASE"/>
</dbReference>
<dbReference type="NCBIfam" id="NF004978">
    <property type="entry name" value="PRK06354.1"/>
    <property type="match status" value="1"/>
</dbReference>
<evidence type="ECO:0000313" key="17">
    <source>
        <dbReference type="EMBL" id="GAA5105854.1"/>
    </source>
</evidence>
<keyword evidence="8 14" id="KW-0418">Kinase</keyword>
<keyword evidence="6" id="KW-0479">Metal-binding</keyword>
<evidence type="ECO:0000256" key="13">
    <source>
        <dbReference type="NCBIfam" id="TIGR01064"/>
    </source>
</evidence>
<evidence type="ECO:0000256" key="11">
    <source>
        <dbReference type="ARBA" id="ARBA00023152"/>
    </source>
</evidence>
<name>A0ABP9N023_9GAMM</name>
<dbReference type="Pfam" id="PF02887">
    <property type="entry name" value="PK_C"/>
    <property type="match status" value="1"/>
</dbReference>
<feature type="domain" description="Pyruvate kinase C-terminal" evidence="16">
    <location>
        <begin position="355"/>
        <end position="454"/>
    </location>
</feature>
<dbReference type="InterPro" id="IPR015795">
    <property type="entry name" value="Pyrv_Knase_C"/>
</dbReference>
<keyword evidence="11 14" id="KW-0324">Glycolysis</keyword>
<dbReference type="Proteomes" id="UP001500171">
    <property type="component" value="Unassembled WGS sequence"/>
</dbReference>
<dbReference type="Pfam" id="PF00224">
    <property type="entry name" value="PK"/>
    <property type="match status" value="1"/>
</dbReference>
<dbReference type="Gene3D" id="2.40.33.10">
    <property type="entry name" value="PK beta-barrel domain-like"/>
    <property type="match status" value="1"/>
</dbReference>
<keyword evidence="10 14" id="KW-0460">Magnesium</keyword>
<dbReference type="InterPro" id="IPR018209">
    <property type="entry name" value="Pyrv_Knase_AS"/>
</dbReference>
<dbReference type="NCBIfam" id="NF004491">
    <property type="entry name" value="PRK05826.1"/>
    <property type="match status" value="1"/>
</dbReference>
<evidence type="ECO:0000256" key="3">
    <source>
        <dbReference type="ARBA" id="ARBA00008663"/>
    </source>
</evidence>
<proteinExistence type="inferred from homology"/>
<dbReference type="SUPFAM" id="SSF51621">
    <property type="entry name" value="Phosphoenolpyruvate/pyruvate domain"/>
    <property type="match status" value="1"/>
</dbReference>
<dbReference type="InterPro" id="IPR040442">
    <property type="entry name" value="Pyrv_kinase-like_dom_sf"/>
</dbReference>
<dbReference type="EC" id="2.7.1.40" evidence="4 13"/>
<evidence type="ECO:0000256" key="12">
    <source>
        <dbReference type="ARBA" id="ARBA00023317"/>
    </source>
</evidence>
<keyword evidence="18" id="KW-1185">Reference proteome</keyword>
<evidence type="ECO:0000259" key="15">
    <source>
        <dbReference type="Pfam" id="PF00224"/>
    </source>
</evidence>
<evidence type="ECO:0000256" key="5">
    <source>
        <dbReference type="ARBA" id="ARBA00022679"/>
    </source>
</evidence>
<dbReference type="PANTHER" id="PTHR11817">
    <property type="entry name" value="PYRUVATE KINASE"/>
    <property type="match status" value="1"/>
</dbReference>
<comment type="similarity">
    <text evidence="3 14">Belongs to the pyruvate kinase family.</text>
</comment>
<dbReference type="InterPro" id="IPR015793">
    <property type="entry name" value="Pyrv_Knase_brl"/>
</dbReference>
<reference evidence="18" key="1">
    <citation type="journal article" date="2019" name="Int. J. Syst. Evol. Microbiol.">
        <title>The Global Catalogue of Microorganisms (GCM) 10K type strain sequencing project: providing services to taxonomists for standard genome sequencing and annotation.</title>
        <authorList>
            <consortium name="The Broad Institute Genomics Platform"/>
            <consortium name="The Broad Institute Genome Sequencing Center for Infectious Disease"/>
            <person name="Wu L."/>
            <person name="Ma J."/>
        </authorList>
    </citation>
    <scope>NUCLEOTIDE SEQUENCE [LARGE SCALE GENOMIC DNA]</scope>
    <source>
        <strain evidence="18">JCM 18050</strain>
    </source>
</reference>
<comment type="catalytic activity">
    <reaction evidence="14">
        <text>pyruvate + ATP = phosphoenolpyruvate + ADP + H(+)</text>
        <dbReference type="Rhea" id="RHEA:18157"/>
        <dbReference type="ChEBI" id="CHEBI:15361"/>
        <dbReference type="ChEBI" id="CHEBI:15378"/>
        <dbReference type="ChEBI" id="CHEBI:30616"/>
        <dbReference type="ChEBI" id="CHEBI:58702"/>
        <dbReference type="ChEBI" id="CHEBI:456216"/>
        <dbReference type="EC" id="2.7.1.40"/>
    </reaction>
</comment>
<protein>
    <recommendedName>
        <fullName evidence="4 13">Pyruvate kinase</fullName>
        <ecNumber evidence="4 13">2.7.1.40</ecNumber>
    </recommendedName>
</protein>
<evidence type="ECO:0000256" key="7">
    <source>
        <dbReference type="ARBA" id="ARBA00022741"/>
    </source>
</evidence>
<dbReference type="Gene3D" id="3.20.20.60">
    <property type="entry name" value="Phosphoenolpyruvate-binding domains"/>
    <property type="match status" value="1"/>
</dbReference>
<dbReference type="InterPro" id="IPR036918">
    <property type="entry name" value="Pyrv_Knase_C_sf"/>
</dbReference>
<dbReference type="SUPFAM" id="SSF50800">
    <property type="entry name" value="PK beta-barrel domain-like"/>
    <property type="match status" value="1"/>
</dbReference>
<keyword evidence="9" id="KW-0067">ATP-binding</keyword>
<keyword evidence="7" id="KW-0547">Nucleotide-binding</keyword>
<dbReference type="Gene3D" id="3.40.1380.20">
    <property type="entry name" value="Pyruvate kinase, C-terminal domain"/>
    <property type="match status" value="1"/>
</dbReference>
<evidence type="ECO:0000313" key="18">
    <source>
        <dbReference type="Proteomes" id="UP001500171"/>
    </source>
</evidence>
<evidence type="ECO:0000256" key="9">
    <source>
        <dbReference type="ARBA" id="ARBA00022840"/>
    </source>
</evidence>
<dbReference type="InterPro" id="IPR001697">
    <property type="entry name" value="Pyr_Knase"/>
</dbReference>
<comment type="cofactor">
    <cofactor evidence="1">
        <name>K(+)</name>
        <dbReference type="ChEBI" id="CHEBI:29103"/>
    </cofactor>
</comment>
<accession>A0ABP9N023</accession>
<keyword evidence="12 17" id="KW-0670">Pyruvate</keyword>
<keyword evidence="5 14" id="KW-0808">Transferase</keyword>
<evidence type="ECO:0000256" key="2">
    <source>
        <dbReference type="ARBA" id="ARBA00004997"/>
    </source>
</evidence>
<dbReference type="SUPFAM" id="SSF52935">
    <property type="entry name" value="PK C-terminal domain-like"/>
    <property type="match status" value="1"/>
</dbReference>
<comment type="caution">
    <text evidence="17">The sequence shown here is derived from an EMBL/GenBank/DDBJ whole genome shotgun (WGS) entry which is preliminary data.</text>
</comment>
<organism evidence="17 18">
    <name type="scientific">Orbus sasakiae</name>
    <dbReference type="NCBI Taxonomy" id="1078475"/>
    <lineage>
        <taxon>Bacteria</taxon>
        <taxon>Pseudomonadati</taxon>
        <taxon>Pseudomonadota</taxon>
        <taxon>Gammaproteobacteria</taxon>
        <taxon>Orbales</taxon>
        <taxon>Orbaceae</taxon>
        <taxon>Orbus</taxon>
    </lineage>
</organism>
<dbReference type="NCBIfam" id="TIGR01064">
    <property type="entry name" value="pyruv_kin"/>
    <property type="match status" value="1"/>
</dbReference>
<evidence type="ECO:0000256" key="4">
    <source>
        <dbReference type="ARBA" id="ARBA00012142"/>
    </source>
</evidence>
<dbReference type="GO" id="GO:0016301">
    <property type="term" value="F:kinase activity"/>
    <property type="evidence" value="ECO:0007669"/>
    <property type="project" value="UniProtKB-KW"/>
</dbReference>
<evidence type="ECO:0000256" key="14">
    <source>
        <dbReference type="RuleBase" id="RU000504"/>
    </source>
</evidence>
<sequence>MKKTKIICTIGPASDSFSTLSQLIHAGMDIMRLNFSHGHHDDHAKRINTLREACKYVKKPVAIMLDTKGPEIRTLRLKDHQPVYLQSGASFVITTDQQVVGDEHCVAVTYTGIVNDINVGHHILIDDGLIELVVEQRDSHQLFCRVLNSGMLGEHKGVNLPNVSINLPALSVQDKHDLIFGCEQHVDFIAASFIRKRADVEMIRQFLDEHNGNHIAIIAKIENQEGLDNFDDILDVADGIMVARGDLGVEIPIEEVILSQKMMVEKCNQHAKPVIIATQMLESMTVNPRPTRAEAGDVANAILDGADAVMLSGETAKGRYPVETVAVMAKICQKTDLDFSNNPYYVHRIPKIDHTTSHSVVVMAEELQSPVIAVMTELGTEARAIRQYFPKADILAMTWHEWVFKQLLLVKGVCPHLIDKPVDIDTFVTQCRTIAISEKLTEQNTIMVVAANNQNKDDHFSTTISLKV</sequence>
<dbReference type="InterPro" id="IPR011037">
    <property type="entry name" value="Pyrv_Knase-like_insert_dom_sf"/>
</dbReference>
<comment type="pathway">
    <text evidence="2 14">Carbohydrate degradation; glycolysis; pyruvate from D-glyceraldehyde 3-phosphate: step 5/5.</text>
</comment>
<dbReference type="InterPro" id="IPR015806">
    <property type="entry name" value="Pyrv_Knase_insert_dom_sf"/>
</dbReference>
<dbReference type="InterPro" id="IPR015813">
    <property type="entry name" value="Pyrv/PenolPyrv_kinase-like_dom"/>
</dbReference>
<evidence type="ECO:0000256" key="8">
    <source>
        <dbReference type="ARBA" id="ARBA00022777"/>
    </source>
</evidence>
<dbReference type="PROSITE" id="PS00110">
    <property type="entry name" value="PYRUVATE_KINASE"/>
    <property type="match status" value="1"/>
</dbReference>
<dbReference type="EMBL" id="BAABHY010000001">
    <property type="protein sequence ID" value="GAA5105854.1"/>
    <property type="molecule type" value="Genomic_DNA"/>
</dbReference>
<gene>
    <name evidence="17" type="primary">pykF_1</name>
    <name evidence="17" type="ORF">GCM10023211_05020</name>
</gene>
<evidence type="ECO:0000256" key="10">
    <source>
        <dbReference type="ARBA" id="ARBA00022842"/>
    </source>
</evidence>
<evidence type="ECO:0000259" key="16">
    <source>
        <dbReference type="Pfam" id="PF02887"/>
    </source>
</evidence>
<evidence type="ECO:0000256" key="6">
    <source>
        <dbReference type="ARBA" id="ARBA00022723"/>
    </source>
</evidence>
<dbReference type="RefSeq" id="WP_345488470.1">
    <property type="nucleotide sequence ID" value="NZ_BAABHY010000001.1"/>
</dbReference>
<evidence type="ECO:0000256" key="1">
    <source>
        <dbReference type="ARBA" id="ARBA00001958"/>
    </source>
</evidence>